<protein>
    <submittedName>
        <fullName evidence="2">Uncharacterized protein</fullName>
    </submittedName>
</protein>
<feature type="region of interest" description="Disordered" evidence="1">
    <location>
        <begin position="1"/>
        <end position="28"/>
    </location>
</feature>
<evidence type="ECO:0000256" key="1">
    <source>
        <dbReference type="SAM" id="MobiDB-lite"/>
    </source>
</evidence>
<reference evidence="2 3" key="1">
    <citation type="submission" date="2018-10" db="EMBL/GenBank/DDBJ databases">
        <title>Comparative analysis of microorganisms from saline springs in Andes Mountain Range, Colombia.</title>
        <authorList>
            <person name="Rubin E."/>
        </authorList>
    </citation>
    <scope>NUCLEOTIDE SEQUENCE [LARGE SCALE GENOMIC DNA]</scope>
    <source>
        <strain evidence="2 3">USBA 36</strain>
    </source>
</reference>
<comment type="caution">
    <text evidence="2">The sequence shown here is derived from an EMBL/GenBank/DDBJ whole genome shotgun (WGS) entry which is preliminary data.</text>
</comment>
<feature type="region of interest" description="Disordered" evidence="1">
    <location>
        <begin position="45"/>
        <end position="65"/>
    </location>
</feature>
<organism evidence="2 3">
    <name type="scientific">Oceanibaculum indicum</name>
    <dbReference type="NCBI Taxonomy" id="526216"/>
    <lineage>
        <taxon>Bacteria</taxon>
        <taxon>Pseudomonadati</taxon>
        <taxon>Pseudomonadota</taxon>
        <taxon>Alphaproteobacteria</taxon>
        <taxon>Rhodospirillales</taxon>
        <taxon>Oceanibaculaceae</taxon>
        <taxon>Oceanibaculum</taxon>
    </lineage>
</organism>
<dbReference type="EMBL" id="RBIG01000002">
    <property type="protein sequence ID" value="RKQ70573.1"/>
    <property type="molecule type" value="Genomic_DNA"/>
</dbReference>
<evidence type="ECO:0000313" key="3">
    <source>
        <dbReference type="Proteomes" id="UP000277424"/>
    </source>
</evidence>
<sequence length="250" mass="27325">MKGSGADGVPRWAEPGSSWRRASGPRPSPQCCRLCRISTPCAGCSSPSLSGDRGHDLRSGRRLEARSARSLDHHSAGFMAPKGKRPFHSGSTCVVVADFDLTFFCSQPDRQAFRRGFHLFRLPQGALPYRRHAPPVFEESCANGAVSSDVRIELRPPELRPSCRYGRVAATLMSVPEAAMHEDHGAVLWKDKVRSAVNLAEMKPEAETARVQCPPESQLRLGVLSPDPRHHPGTGLLVHDIGHICPGFRP</sequence>
<name>A0A420WHV7_9PROT</name>
<feature type="compositionally biased region" description="Basic and acidic residues" evidence="1">
    <location>
        <begin position="52"/>
        <end position="65"/>
    </location>
</feature>
<dbReference type="Proteomes" id="UP000277424">
    <property type="component" value="Unassembled WGS sequence"/>
</dbReference>
<accession>A0A420WHV7</accession>
<gene>
    <name evidence="2" type="ORF">BCL74_2521</name>
</gene>
<evidence type="ECO:0000313" key="2">
    <source>
        <dbReference type="EMBL" id="RKQ70573.1"/>
    </source>
</evidence>
<dbReference type="AlphaFoldDB" id="A0A420WHV7"/>
<proteinExistence type="predicted"/>